<organism evidence="2 3">
    <name type="scientific">Saccoglossus kowalevskii</name>
    <name type="common">Acorn worm</name>
    <dbReference type="NCBI Taxonomy" id="10224"/>
    <lineage>
        <taxon>Eukaryota</taxon>
        <taxon>Metazoa</taxon>
        <taxon>Hemichordata</taxon>
        <taxon>Enteropneusta</taxon>
        <taxon>Harrimaniidae</taxon>
        <taxon>Saccoglossus</taxon>
    </lineage>
</organism>
<feature type="region of interest" description="Disordered" evidence="1">
    <location>
        <begin position="120"/>
        <end position="155"/>
    </location>
</feature>
<sequence length="394" mass="45151">MVSISTEFTDSLLEDARFRNERQAAARRGAANYKNLESLAQEFWQSQEPRMPDVYHRKHVLLPINHDGSHMDSHIEDVESKRQLGRVLHKSKVRFADNGGYSARSSLDSWSKSKKSVSAEVLRSSVGDPTNHSKTTKKLTDDKDCKASATSAPRAERGYHLAGEITRSTRDANMADRFNRKRMKIYQKKGRYQRKDSLSLDSHISSDTFLESPEPSPRGFYNQRRRKINMQFTSNNGQVTVIEPSGDPTQNPQYMEAELDREERDQLANLELMDDLELDSMKLYRENTIAVLKRVDVMLHGPDKPPVLSELGTSLRETVKSGDFNDFTAFDEDDIRNLKLPPDVYYRLDTQNGDVLVDDANALVDLLNDPALSLKLDVYVKCENWLDRWFPCQE</sequence>
<dbReference type="GeneID" id="102802546"/>
<dbReference type="RefSeq" id="XP_006817612.1">
    <property type="nucleotide sequence ID" value="XM_006817549.1"/>
</dbReference>
<evidence type="ECO:0000313" key="2">
    <source>
        <dbReference type="Proteomes" id="UP000694865"/>
    </source>
</evidence>
<proteinExistence type="predicted"/>
<name>A0ABM0MC71_SACKO</name>
<protein>
    <submittedName>
        <fullName evidence="3">Uncharacterized protein LOC102802546</fullName>
    </submittedName>
</protein>
<evidence type="ECO:0000313" key="3">
    <source>
        <dbReference type="RefSeq" id="XP_006817612.1"/>
    </source>
</evidence>
<accession>A0ABM0MC71</accession>
<dbReference type="Proteomes" id="UP000694865">
    <property type="component" value="Unplaced"/>
</dbReference>
<reference evidence="3" key="1">
    <citation type="submission" date="2025-08" db="UniProtKB">
        <authorList>
            <consortium name="RefSeq"/>
        </authorList>
    </citation>
    <scope>IDENTIFICATION</scope>
    <source>
        <tissue evidence="3">Testes</tissue>
    </source>
</reference>
<keyword evidence="2" id="KW-1185">Reference proteome</keyword>
<evidence type="ECO:0000256" key="1">
    <source>
        <dbReference type="SAM" id="MobiDB-lite"/>
    </source>
</evidence>
<gene>
    <name evidence="3" type="primary">LOC102802546</name>
</gene>